<dbReference type="PANTHER" id="PTHR38455:SF1">
    <property type="entry name" value="DUF951 DOMAIN-CONTAINING PROTEIN"/>
    <property type="match status" value="1"/>
</dbReference>
<reference evidence="1 3" key="1">
    <citation type="journal article" date="2011" name="J. Bacteriol.">
        <title>Draft genome sequence of the thermoalkaliphilic Caldalkalibacillus thermarum strain TA2.A1.</title>
        <authorList>
            <person name="Kalamorz F."/>
            <person name="Keis S."/>
            <person name="McMillan D.G."/>
            <person name="Olsson K."/>
            <person name="Stanton J.A."/>
            <person name="Stockwell P."/>
            <person name="Black M.A."/>
            <person name="Klingeman D.M."/>
            <person name="Land M.L."/>
            <person name="Han C.S."/>
            <person name="Martin S.L."/>
            <person name="Becher S.A."/>
            <person name="Peddie C.J."/>
            <person name="Morgan H.W."/>
            <person name="Matthies D."/>
            <person name="Preiss L."/>
            <person name="Meier T."/>
            <person name="Brown S.D."/>
            <person name="Cook G.M."/>
        </authorList>
    </citation>
    <scope>NUCLEOTIDE SEQUENCE [LARGE SCALE GENOMIC DNA]</scope>
    <source>
        <strain evidence="1 3">TA2.A1</strain>
    </source>
</reference>
<name>F5L317_CALTT</name>
<reference evidence="2 4" key="2">
    <citation type="journal article" date="2020" name="Extremophiles">
        <title>Genomic analysis of Caldalkalibacillus thermarum TA2.A1 reveals aerobic alkaliphilic metabolism and evolutionary hallmarks linking alkaliphilic bacteria and plant life.</title>
        <authorList>
            <person name="de Jong S.I."/>
            <person name="van den Broek M.A."/>
            <person name="Merkel A.Y."/>
            <person name="de la Torre Cortes P."/>
            <person name="Kalamorz F."/>
            <person name="Cook G.M."/>
            <person name="van Loosdrecht M.C.M."/>
            <person name="McMillan D.G.G."/>
        </authorList>
    </citation>
    <scope>NUCLEOTIDE SEQUENCE [LARGE SCALE GENOMIC DNA]</scope>
    <source>
        <strain evidence="2 4">TA2.A1</strain>
    </source>
</reference>
<dbReference type="Pfam" id="PF06107">
    <property type="entry name" value="DUF951"/>
    <property type="match status" value="1"/>
</dbReference>
<gene>
    <name evidence="1" type="ORF">CathTA2_0177</name>
    <name evidence="2" type="ORF">HUR95_15700</name>
</gene>
<keyword evidence="4" id="KW-1185">Reference proteome</keyword>
<protein>
    <submittedName>
        <fullName evidence="2">DUF951 domain-containing protein</fullName>
    </submittedName>
</protein>
<dbReference type="eggNOG" id="COG4481">
    <property type="taxonomic scope" value="Bacteria"/>
</dbReference>
<evidence type="ECO:0000313" key="2">
    <source>
        <dbReference type="EMBL" id="QZT33651.1"/>
    </source>
</evidence>
<dbReference type="InterPro" id="IPR009296">
    <property type="entry name" value="DUF951"/>
</dbReference>
<proteinExistence type="predicted"/>
<dbReference type="EMBL" id="CP082237">
    <property type="protein sequence ID" value="QZT33651.1"/>
    <property type="molecule type" value="Genomic_DNA"/>
</dbReference>
<sequence>MADKDFNLGDIVVMKKPHPCGTNQWKIIRMGADIRIKCLGCQRSILMPRRKFVNRLKEVVTSESINENIHRGDLLKPNNQFLWPSTHVSESSNTLSDEVVFKDQSELYKYGYRITGLSREERWKVLTEKVLNQMPLEKVVHIIAAHVRNRKRQSNGIVKYAYAIREWEYDLQRLKAEYYKHDFKWPQS</sequence>
<reference evidence="2" key="3">
    <citation type="submission" date="2021-08" db="EMBL/GenBank/DDBJ databases">
        <authorList>
            <person name="de Jong S."/>
            <person name="van den Broek M."/>
            <person name="Merkel A."/>
            <person name="de la Torre Cortes P."/>
            <person name="Kalamorz F."/>
            <person name="Cook G."/>
            <person name="van Loosdrecht M."/>
            <person name="McMillan D."/>
        </authorList>
    </citation>
    <scope>NUCLEOTIDE SEQUENCE</scope>
    <source>
        <strain evidence="2">TA2.A1</strain>
    </source>
</reference>
<dbReference type="EMBL" id="AFCE01000014">
    <property type="protein sequence ID" value="EGL84267.1"/>
    <property type="molecule type" value="Genomic_DNA"/>
</dbReference>
<evidence type="ECO:0000313" key="1">
    <source>
        <dbReference type="EMBL" id="EGL84267.1"/>
    </source>
</evidence>
<organism evidence="1 3">
    <name type="scientific">Caldalkalibacillus thermarum (strain TA2.A1)</name>
    <dbReference type="NCBI Taxonomy" id="986075"/>
    <lineage>
        <taxon>Bacteria</taxon>
        <taxon>Bacillati</taxon>
        <taxon>Bacillota</taxon>
        <taxon>Bacilli</taxon>
        <taxon>Bacillales</taxon>
        <taxon>Bacillaceae</taxon>
        <taxon>Caldalkalibacillus</taxon>
    </lineage>
</organism>
<dbReference type="AlphaFoldDB" id="F5L317"/>
<dbReference type="Proteomes" id="UP000825179">
    <property type="component" value="Chromosome"/>
</dbReference>
<accession>F5L317</accession>
<dbReference type="KEGG" id="cthu:HUR95_15700"/>
<dbReference type="OrthoDB" id="2446958at2"/>
<evidence type="ECO:0000313" key="4">
    <source>
        <dbReference type="Proteomes" id="UP000825179"/>
    </source>
</evidence>
<dbReference type="PANTHER" id="PTHR38455">
    <property type="entry name" value="HYPOTHETICAL CYTOSOLIC PROTEIN"/>
    <property type="match status" value="1"/>
</dbReference>
<evidence type="ECO:0000313" key="3">
    <source>
        <dbReference type="Proteomes" id="UP000010716"/>
    </source>
</evidence>
<dbReference type="Proteomes" id="UP000010716">
    <property type="component" value="Unassembled WGS sequence"/>
</dbReference>